<gene>
    <name evidence="2" type="ORF">GCM10010862_12990</name>
</gene>
<evidence type="ECO:0000313" key="2">
    <source>
        <dbReference type="EMBL" id="GLQ54040.1"/>
    </source>
</evidence>
<dbReference type="InterPro" id="IPR027417">
    <property type="entry name" value="P-loop_NTPase"/>
</dbReference>
<evidence type="ECO:0000313" key="3">
    <source>
        <dbReference type="Proteomes" id="UP001156691"/>
    </source>
</evidence>
<dbReference type="InterPro" id="IPR050496">
    <property type="entry name" value="SNF2_RAD54_helicase_repair"/>
</dbReference>
<dbReference type="PANTHER" id="PTHR45629:SF7">
    <property type="entry name" value="DNA EXCISION REPAIR PROTEIN ERCC-6-RELATED"/>
    <property type="match status" value="1"/>
</dbReference>
<dbReference type="InterPro" id="IPR000330">
    <property type="entry name" value="SNF2_N"/>
</dbReference>
<dbReference type="PANTHER" id="PTHR45629">
    <property type="entry name" value="SNF2/RAD54 FAMILY MEMBER"/>
    <property type="match status" value="1"/>
</dbReference>
<dbReference type="Gene3D" id="3.40.50.10810">
    <property type="entry name" value="Tandem AAA-ATPase domain"/>
    <property type="match status" value="1"/>
</dbReference>
<sequence length="274" mass="30543">MDPALQYLRGEQRFGDSGERTALNLMAHALRTWNEATGALDRLDVDPLPHQITLVHRIMGSGETNWLIADDVGLGKTIEVGLLLAALERQRSIRRILVIVPSGLTRQWKAEMQSKFNRHFRILGRDFEVEGPKEWGLYDNVIASLDLVKPRNSDDDGTDFGTRFGSLLAAGAWDIVIFDEAHRLSRDEDGRQTLRFRLAHALRERCDTFFLLTGTPHQGDGGCAINSGQACHRCRCLTLRGVAVAADLIRNVASQIFQGGFVYLALSHDNNPTP</sequence>
<evidence type="ECO:0000259" key="1">
    <source>
        <dbReference type="PROSITE" id="PS51192"/>
    </source>
</evidence>
<dbReference type="InterPro" id="IPR038718">
    <property type="entry name" value="SNF2-like_sf"/>
</dbReference>
<dbReference type="PROSITE" id="PS51192">
    <property type="entry name" value="HELICASE_ATP_BIND_1"/>
    <property type="match status" value="1"/>
</dbReference>
<dbReference type="SMART" id="SM00487">
    <property type="entry name" value="DEXDc"/>
    <property type="match status" value="1"/>
</dbReference>
<dbReference type="EMBL" id="BSNS01000007">
    <property type="protein sequence ID" value="GLQ54040.1"/>
    <property type="molecule type" value="Genomic_DNA"/>
</dbReference>
<comment type="caution">
    <text evidence="2">The sequence shown here is derived from an EMBL/GenBank/DDBJ whole genome shotgun (WGS) entry which is preliminary data.</text>
</comment>
<name>A0ABQ5W308_9HYPH</name>
<dbReference type="Pfam" id="PF00176">
    <property type="entry name" value="SNF2-rel_dom"/>
    <property type="match status" value="1"/>
</dbReference>
<dbReference type="Proteomes" id="UP001156691">
    <property type="component" value="Unassembled WGS sequence"/>
</dbReference>
<keyword evidence="3" id="KW-1185">Reference proteome</keyword>
<protein>
    <recommendedName>
        <fullName evidence="1">Helicase ATP-binding domain-containing protein</fullName>
    </recommendedName>
</protein>
<accession>A0ABQ5W308</accession>
<proteinExistence type="predicted"/>
<dbReference type="InterPro" id="IPR014001">
    <property type="entry name" value="Helicase_ATP-bd"/>
</dbReference>
<dbReference type="InterPro" id="IPR057342">
    <property type="entry name" value="DEXDc_RapA"/>
</dbReference>
<organism evidence="2 3">
    <name type="scientific">Devosia nitrariae</name>
    <dbReference type="NCBI Taxonomy" id="2071872"/>
    <lineage>
        <taxon>Bacteria</taxon>
        <taxon>Pseudomonadati</taxon>
        <taxon>Pseudomonadota</taxon>
        <taxon>Alphaproteobacteria</taxon>
        <taxon>Hyphomicrobiales</taxon>
        <taxon>Devosiaceae</taxon>
        <taxon>Devosia</taxon>
    </lineage>
</organism>
<reference evidence="3" key="1">
    <citation type="journal article" date="2019" name="Int. J. Syst. Evol. Microbiol.">
        <title>The Global Catalogue of Microorganisms (GCM) 10K type strain sequencing project: providing services to taxonomists for standard genome sequencing and annotation.</title>
        <authorList>
            <consortium name="The Broad Institute Genomics Platform"/>
            <consortium name="The Broad Institute Genome Sequencing Center for Infectious Disease"/>
            <person name="Wu L."/>
            <person name="Ma J."/>
        </authorList>
    </citation>
    <scope>NUCLEOTIDE SEQUENCE [LARGE SCALE GENOMIC DNA]</scope>
    <source>
        <strain evidence="3">NBRC 112416</strain>
    </source>
</reference>
<dbReference type="CDD" id="cd18011">
    <property type="entry name" value="DEXDc_RapA"/>
    <property type="match status" value="1"/>
</dbReference>
<dbReference type="SUPFAM" id="SSF52540">
    <property type="entry name" value="P-loop containing nucleoside triphosphate hydrolases"/>
    <property type="match status" value="1"/>
</dbReference>
<feature type="domain" description="Helicase ATP-binding" evidence="1">
    <location>
        <begin position="57"/>
        <end position="220"/>
    </location>
</feature>